<keyword evidence="3" id="KW-1185">Reference proteome</keyword>
<organism evidence="2 3">
    <name type="scientific">Bacillus manliponensis</name>
    <dbReference type="NCBI Taxonomy" id="574376"/>
    <lineage>
        <taxon>Bacteria</taxon>
        <taxon>Bacillati</taxon>
        <taxon>Bacillota</taxon>
        <taxon>Bacilli</taxon>
        <taxon>Bacillales</taxon>
        <taxon>Bacillaceae</taxon>
        <taxon>Bacillus</taxon>
        <taxon>Bacillus cereus group</taxon>
    </lineage>
</organism>
<reference evidence="2 3" key="1">
    <citation type="submission" date="2014-06" db="EMBL/GenBank/DDBJ databases">
        <title>Draft genome sequence of Bacillus manliponensis JCM 15802 (MCCC 1A00708).</title>
        <authorList>
            <person name="Lai Q."/>
            <person name="Liu Y."/>
            <person name="Shao Z."/>
        </authorList>
    </citation>
    <scope>NUCLEOTIDE SEQUENCE [LARGE SCALE GENOMIC DNA]</scope>
    <source>
        <strain evidence="2 3">JCM 15802</strain>
    </source>
</reference>
<evidence type="ECO:0000313" key="2">
    <source>
        <dbReference type="EMBL" id="KEK19433.1"/>
    </source>
</evidence>
<feature type="transmembrane region" description="Helical" evidence="1">
    <location>
        <begin position="12"/>
        <end position="32"/>
    </location>
</feature>
<keyword evidence="1" id="KW-0472">Membrane</keyword>
<dbReference type="Pfam" id="PF14143">
    <property type="entry name" value="YrhC"/>
    <property type="match status" value="1"/>
</dbReference>
<proteinExistence type="predicted"/>
<sequence length="77" mass="8853">MKNMEQKIADYTRFGQVLLAIGAFLMIGLILPNGEKDATHFAVMIGAIFSFLGGSFYFFYRVKEMRNQLEESEHDRV</sequence>
<protein>
    <submittedName>
        <fullName evidence="2">Membrane protein</fullName>
    </submittedName>
</protein>
<evidence type="ECO:0000313" key="3">
    <source>
        <dbReference type="Proteomes" id="UP000027822"/>
    </source>
</evidence>
<dbReference type="AlphaFoldDB" id="A0A073KAY9"/>
<gene>
    <name evidence="2" type="ORF">BAMA_21815</name>
</gene>
<comment type="caution">
    <text evidence="2">The sequence shown here is derived from an EMBL/GenBank/DDBJ whole genome shotgun (WGS) entry which is preliminary data.</text>
</comment>
<accession>A0A073KAY9</accession>
<dbReference type="Proteomes" id="UP000027822">
    <property type="component" value="Unassembled WGS sequence"/>
</dbReference>
<dbReference type="RefSeq" id="WP_034638726.1">
    <property type="nucleotide sequence ID" value="NZ_CBCSJC010000005.1"/>
</dbReference>
<feature type="transmembrane region" description="Helical" evidence="1">
    <location>
        <begin position="38"/>
        <end position="60"/>
    </location>
</feature>
<keyword evidence="1" id="KW-1133">Transmembrane helix</keyword>
<dbReference type="STRING" id="574376.BAMA_21815"/>
<name>A0A073KAY9_9BACI</name>
<keyword evidence="1" id="KW-0812">Transmembrane</keyword>
<dbReference type="OrthoDB" id="2943632at2"/>
<dbReference type="EMBL" id="JOTN01000007">
    <property type="protein sequence ID" value="KEK19433.1"/>
    <property type="molecule type" value="Genomic_DNA"/>
</dbReference>
<evidence type="ECO:0000256" key="1">
    <source>
        <dbReference type="SAM" id="Phobius"/>
    </source>
</evidence>
<dbReference type="InterPro" id="IPR025418">
    <property type="entry name" value="YrhC-like"/>
</dbReference>